<sequence length="503" mass="57919">MNRAISLIKSKWYSLKIRTKLITVFMFTFLIVLIINFFMYSNINAITRKIDKVYMSNVNLNQLIESLAAVQNSMTDYLNTKNSAALQEYYAWEQNYSKQMGNLNNEITDDDRLLMEKNIKSMSENYLRITNETMQAKRSRNVEKYKKYYEEASELFTHINTYIYSLNNGQFKYNSHNYQVLLSSLQYLETIVTIIIIVVIIASIVLIYFLTYSITNPLTELAEAANEIAKGHFDVSLIKNYALDEVGIVSRAFNHMIISIQEYIQRIKMNLEIENAMKEKELIIASHLKDAQLKYLQAQINPHFLFNTLNAGAQLAMMEGADTTCVFIENMADFFRYNIKKINEDATLEEELKLVDNYIHILNVRFVGEINYKKEVEDTLIKVRVPSMILQPIVENAVNYGIRDIEWEGRIELKVYEEDSFINISISDNGVGISESKIQEILQGKGGGSEKAKNSNGIGLDNVITRLRLYYGIEDVFEIISEGHNKGTQVIIHIPKVNKAVAC</sequence>
<gene>
    <name evidence="1" type="ORF">CS063_15835</name>
</gene>
<dbReference type="EMBL" id="PEDL01000029">
    <property type="protein sequence ID" value="PHV69410.1"/>
    <property type="molecule type" value="Genomic_DNA"/>
</dbReference>
<protein>
    <submittedName>
        <fullName evidence="1">Two-component sensor histidine kinase</fullName>
    </submittedName>
</protein>
<name>A0AC61D9E2_9FIRM</name>
<evidence type="ECO:0000313" key="1">
    <source>
        <dbReference type="EMBL" id="PHV69410.1"/>
    </source>
</evidence>
<dbReference type="Proteomes" id="UP000224460">
    <property type="component" value="Unassembled WGS sequence"/>
</dbReference>
<organism evidence="1 2">
    <name type="scientific">Sporanaerobium hydrogeniformans</name>
    <dbReference type="NCBI Taxonomy" id="3072179"/>
    <lineage>
        <taxon>Bacteria</taxon>
        <taxon>Bacillati</taxon>
        <taxon>Bacillota</taxon>
        <taxon>Clostridia</taxon>
        <taxon>Lachnospirales</taxon>
        <taxon>Lachnospiraceae</taxon>
        <taxon>Sporanaerobium</taxon>
    </lineage>
</organism>
<keyword evidence="2" id="KW-1185">Reference proteome</keyword>
<reference evidence="1" key="1">
    <citation type="submission" date="2017-10" db="EMBL/GenBank/DDBJ databases">
        <title>Genome sequence of cellulolytic Lachnospiraceae bacterium XHS1971 isolated from hotspring sediment.</title>
        <authorList>
            <person name="Vasudevan G."/>
            <person name="Joshi A.J."/>
            <person name="Hivarkar S."/>
            <person name="Lanjekar V.B."/>
            <person name="Dhakephalkar P.K."/>
            <person name="Dagar S."/>
        </authorList>
    </citation>
    <scope>NUCLEOTIDE SEQUENCE</scope>
    <source>
        <strain evidence="1">XHS1971</strain>
    </source>
</reference>
<evidence type="ECO:0000313" key="2">
    <source>
        <dbReference type="Proteomes" id="UP000224460"/>
    </source>
</evidence>
<proteinExistence type="predicted"/>
<keyword evidence="1" id="KW-0418">Kinase</keyword>
<keyword evidence="1" id="KW-0808">Transferase</keyword>
<comment type="caution">
    <text evidence="1">The sequence shown here is derived from an EMBL/GenBank/DDBJ whole genome shotgun (WGS) entry which is preliminary data.</text>
</comment>
<accession>A0AC61D9E2</accession>